<evidence type="ECO:0000313" key="3">
    <source>
        <dbReference type="Proteomes" id="UP000654075"/>
    </source>
</evidence>
<dbReference type="EMBL" id="CAJNNV010003398">
    <property type="protein sequence ID" value="CAE8588938.1"/>
    <property type="molecule type" value="Genomic_DNA"/>
</dbReference>
<name>A0A813DJW9_POLGL</name>
<comment type="caution">
    <text evidence="2">The sequence shown here is derived from an EMBL/GenBank/DDBJ whole genome shotgun (WGS) entry which is preliminary data.</text>
</comment>
<gene>
    <name evidence="2" type="ORF">PGLA1383_LOCUS7720</name>
</gene>
<dbReference type="Proteomes" id="UP000654075">
    <property type="component" value="Unassembled WGS sequence"/>
</dbReference>
<keyword evidence="1" id="KW-0812">Transmembrane</keyword>
<organism evidence="2 3">
    <name type="scientific">Polarella glacialis</name>
    <name type="common">Dinoflagellate</name>
    <dbReference type="NCBI Taxonomy" id="89957"/>
    <lineage>
        <taxon>Eukaryota</taxon>
        <taxon>Sar</taxon>
        <taxon>Alveolata</taxon>
        <taxon>Dinophyceae</taxon>
        <taxon>Suessiales</taxon>
        <taxon>Suessiaceae</taxon>
        <taxon>Polarella</taxon>
    </lineage>
</organism>
<keyword evidence="3" id="KW-1185">Reference proteome</keyword>
<accession>A0A813DJW9</accession>
<evidence type="ECO:0000256" key="1">
    <source>
        <dbReference type="SAM" id="Phobius"/>
    </source>
</evidence>
<protein>
    <submittedName>
        <fullName evidence="2">Uncharacterized protein</fullName>
    </submittedName>
</protein>
<dbReference type="AlphaFoldDB" id="A0A813DJW9"/>
<evidence type="ECO:0000313" key="2">
    <source>
        <dbReference type="EMBL" id="CAE8588938.1"/>
    </source>
</evidence>
<keyword evidence="1" id="KW-1133">Transmembrane helix</keyword>
<reference evidence="2" key="1">
    <citation type="submission" date="2021-02" db="EMBL/GenBank/DDBJ databases">
        <authorList>
            <person name="Dougan E. K."/>
            <person name="Rhodes N."/>
            <person name="Thang M."/>
            <person name="Chan C."/>
        </authorList>
    </citation>
    <scope>NUCLEOTIDE SEQUENCE</scope>
</reference>
<proteinExistence type="predicted"/>
<sequence>MWKSNVRFLVGVEDFFSRQKSNGPNKYASPQSSWLLSSSLLLLLSLLLLFVVVVGVVVVVVAVVAVVVVVIVVVVGVGVVVVVTVVHTDARSVHCRVNQHAATVFFIQLACHAWRLPFDVVSHRQRLTFYNIAYCNGPHETCV</sequence>
<keyword evidence="1" id="KW-0472">Membrane</keyword>
<feature type="transmembrane region" description="Helical" evidence="1">
    <location>
        <begin position="34"/>
        <end position="57"/>
    </location>
</feature>
<feature type="transmembrane region" description="Helical" evidence="1">
    <location>
        <begin position="63"/>
        <end position="86"/>
    </location>
</feature>